<comment type="caution">
    <text evidence="2">The sequence shown here is derived from an EMBL/GenBank/DDBJ whole genome shotgun (WGS) entry which is preliminary data.</text>
</comment>
<dbReference type="EMBL" id="JARJCM010000054">
    <property type="protein sequence ID" value="KAJ7034805.1"/>
    <property type="molecule type" value="Genomic_DNA"/>
</dbReference>
<keyword evidence="1" id="KW-0812">Transmembrane</keyword>
<organism evidence="2 4">
    <name type="scientific">Mycena alexandri</name>
    <dbReference type="NCBI Taxonomy" id="1745969"/>
    <lineage>
        <taxon>Eukaryota</taxon>
        <taxon>Fungi</taxon>
        <taxon>Dikarya</taxon>
        <taxon>Basidiomycota</taxon>
        <taxon>Agaricomycotina</taxon>
        <taxon>Agaricomycetes</taxon>
        <taxon>Agaricomycetidae</taxon>
        <taxon>Agaricales</taxon>
        <taxon>Marasmiineae</taxon>
        <taxon>Mycenaceae</taxon>
        <taxon>Mycena</taxon>
    </lineage>
</organism>
<name>A0AAD6SSG8_9AGAR</name>
<feature type="transmembrane region" description="Helical" evidence="1">
    <location>
        <begin position="243"/>
        <end position="265"/>
    </location>
</feature>
<dbReference type="GO" id="GO:0016787">
    <property type="term" value="F:hydrolase activity"/>
    <property type="evidence" value="ECO:0007669"/>
    <property type="project" value="UniProtKB-KW"/>
</dbReference>
<evidence type="ECO:0000313" key="2">
    <source>
        <dbReference type="EMBL" id="KAJ7032612.1"/>
    </source>
</evidence>
<dbReference type="EMBL" id="JARJCM010000071">
    <property type="protein sequence ID" value="KAJ7032612.1"/>
    <property type="molecule type" value="Genomic_DNA"/>
</dbReference>
<dbReference type="SUPFAM" id="SSF52540">
    <property type="entry name" value="P-loop containing nucleoside triphosphate hydrolases"/>
    <property type="match status" value="1"/>
</dbReference>
<keyword evidence="2" id="KW-0378">Hydrolase</keyword>
<keyword evidence="4" id="KW-1185">Reference proteome</keyword>
<proteinExistence type="predicted"/>
<gene>
    <name evidence="3" type="ORF">C8F04DRAFT_1038094</name>
    <name evidence="2" type="ORF">C8F04DRAFT_1040239</name>
</gene>
<dbReference type="InterPro" id="IPR027417">
    <property type="entry name" value="P-loop_NTPase"/>
</dbReference>
<dbReference type="InterPro" id="IPR040632">
    <property type="entry name" value="Sulfotransfer_4"/>
</dbReference>
<evidence type="ECO:0000313" key="3">
    <source>
        <dbReference type="EMBL" id="KAJ7034805.1"/>
    </source>
</evidence>
<dbReference type="PANTHER" id="PTHR36978:SF4">
    <property type="entry name" value="P-LOOP CONTAINING NUCLEOSIDE TRIPHOSPHATE HYDROLASE PROTEIN"/>
    <property type="match status" value="1"/>
</dbReference>
<protein>
    <submittedName>
        <fullName evidence="2">P-loop containing nucleoside triphosphate hydrolase protein</fullName>
    </submittedName>
</protein>
<dbReference type="PANTHER" id="PTHR36978">
    <property type="entry name" value="P-LOOP CONTAINING NUCLEOTIDE TRIPHOSPHATE HYDROLASE"/>
    <property type="match status" value="1"/>
</dbReference>
<evidence type="ECO:0000256" key="1">
    <source>
        <dbReference type="SAM" id="Phobius"/>
    </source>
</evidence>
<accession>A0AAD6SSG8</accession>
<reference evidence="2" key="1">
    <citation type="submission" date="2023-03" db="EMBL/GenBank/DDBJ databases">
        <title>Massive genome expansion in bonnet fungi (Mycena s.s.) driven by repeated elements and novel gene families across ecological guilds.</title>
        <authorList>
            <consortium name="Lawrence Berkeley National Laboratory"/>
            <person name="Harder C.B."/>
            <person name="Miyauchi S."/>
            <person name="Viragh M."/>
            <person name="Kuo A."/>
            <person name="Thoen E."/>
            <person name="Andreopoulos B."/>
            <person name="Lu D."/>
            <person name="Skrede I."/>
            <person name="Drula E."/>
            <person name="Henrissat B."/>
            <person name="Morin E."/>
            <person name="Kohler A."/>
            <person name="Barry K."/>
            <person name="LaButti K."/>
            <person name="Morin E."/>
            <person name="Salamov A."/>
            <person name="Lipzen A."/>
            <person name="Mereny Z."/>
            <person name="Hegedus B."/>
            <person name="Baldrian P."/>
            <person name="Stursova M."/>
            <person name="Weitz H."/>
            <person name="Taylor A."/>
            <person name="Grigoriev I.V."/>
            <person name="Nagy L.G."/>
            <person name="Martin F."/>
            <person name="Kauserud H."/>
        </authorList>
    </citation>
    <scope>NUCLEOTIDE SEQUENCE</scope>
    <source>
        <strain evidence="2">CBHHK200</strain>
    </source>
</reference>
<dbReference type="Gene3D" id="3.40.50.300">
    <property type="entry name" value="P-loop containing nucleotide triphosphate hydrolases"/>
    <property type="match status" value="1"/>
</dbReference>
<dbReference type="Pfam" id="PF17784">
    <property type="entry name" value="Sulfotransfer_4"/>
    <property type="match status" value="1"/>
</dbReference>
<keyword evidence="1" id="KW-1133">Transmembrane helix</keyword>
<dbReference type="Proteomes" id="UP001218188">
    <property type="component" value="Unassembled WGS sequence"/>
</dbReference>
<evidence type="ECO:0000313" key="4">
    <source>
        <dbReference type="Proteomes" id="UP001218188"/>
    </source>
</evidence>
<dbReference type="AlphaFoldDB" id="A0AAD6SSG8"/>
<keyword evidence="1" id="KW-0472">Membrane</keyword>
<sequence>MASNYLPRNYLGRAERTVPMRVLVLGFFRTGTASMRGALETLGYKHTHHMDDVLRNPVEVDMWTEAIEAKFFGKGQPYGRADWDRVLGHCQAVTGVPAILFSEDLIAAYPEAKVILTIRDPTEWWTSYNDLQGIWCSKRTRLAARLSPTHFGKGFTFIKRSVSLFLGSLVPEAQEEESKKRFVAHYDHVRRLLPQDRLLEYEVGEGWQTLCAFLEEPVPQGDFPRINDTEGSRKMVNSRAGRIFVRTGLQIAFLVLLICLGIIFFV</sequence>